<keyword evidence="3" id="KW-0808">Transferase</keyword>
<evidence type="ECO:0000256" key="4">
    <source>
        <dbReference type="ARBA" id="ARBA00022741"/>
    </source>
</evidence>
<feature type="compositionally biased region" description="Basic and acidic residues" evidence="11">
    <location>
        <begin position="300"/>
        <end position="342"/>
    </location>
</feature>
<feature type="domain" description="Protein kinase" evidence="12">
    <location>
        <begin position="40"/>
        <end position="297"/>
    </location>
</feature>
<dbReference type="PROSITE" id="PS00107">
    <property type="entry name" value="PROTEIN_KINASE_ATP"/>
    <property type="match status" value="1"/>
</dbReference>
<evidence type="ECO:0000256" key="10">
    <source>
        <dbReference type="RuleBase" id="RU000304"/>
    </source>
</evidence>
<gene>
    <name evidence="13" type="primary">TSSK6</name>
    <name evidence="13" type="ORF">AMEX_G23747</name>
</gene>
<keyword evidence="2 10" id="KW-0723">Serine/threonine-protein kinase</keyword>
<feature type="compositionally biased region" description="Basic and acidic residues" evidence="11">
    <location>
        <begin position="349"/>
        <end position="394"/>
    </location>
</feature>
<dbReference type="InterPro" id="IPR008271">
    <property type="entry name" value="Ser/Thr_kinase_AS"/>
</dbReference>
<evidence type="ECO:0000256" key="1">
    <source>
        <dbReference type="ARBA" id="ARBA00012513"/>
    </source>
</evidence>
<evidence type="ECO:0000259" key="12">
    <source>
        <dbReference type="PROSITE" id="PS50011"/>
    </source>
</evidence>
<dbReference type="PANTHER" id="PTHR24346:SF82">
    <property type="entry name" value="KP78A-RELATED"/>
    <property type="match status" value="1"/>
</dbReference>
<dbReference type="InterPro" id="IPR000719">
    <property type="entry name" value="Prot_kinase_dom"/>
</dbReference>
<dbReference type="EMBL" id="JAICCE010000020">
    <property type="protein sequence ID" value="KAG9263690.1"/>
    <property type="molecule type" value="Genomic_DNA"/>
</dbReference>
<evidence type="ECO:0000256" key="7">
    <source>
        <dbReference type="ARBA" id="ARBA00047899"/>
    </source>
</evidence>
<evidence type="ECO:0000256" key="9">
    <source>
        <dbReference type="PROSITE-ProRule" id="PRU10141"/>
    </source>
</evidence>
<comment type="catalytic activity">
    <reaction evidence="7">
        <text>L-threonyl-[protein] + ATP = O-phospho-L-threonyl-[protein] + ADP + H(+)</text>
        <dbReference type="Rhea" id="RHEA:46608"/>
        <dbReference type="Rhea" id="RHEA-COMP:11060"/>
        <dbReference type="Rhea" id="RHEA-COMP:11605"/>
        <dbReference type="ChEBI" id="CHEBI:15378"/>
        <dbReference type="ChEBI" id="CHEBI:30013"/>
        <dbReference type="ChEBI" id="CHEBI:30616"/>
        <dbReference type="ChEBI" id="CHEBI:61977"/>
        <dbReference type="ChEBI" id="CHEBI:456216"/>
        <dbReference type="EC" id="2.7.11.1"/>
    </reaction>
</comment>
<evidence type="ECO:0000313" key="13">
    <source>
        <dbReference type="EMBL" id="KAG9263690.1"/>
    </source>
</evidence>
<dbReference type="EC" id="2.7.11.1" evidence="1"/>
<accession>A0A8T2KVW5</accession>
<dbReference type="GO" id="GO:0000226">
    <property type="term" value="P:microtubule cytoskeleton organization"/>
    <property type="evidence" value="ECO:0007669"/>
    <property type="project" value="TreeGrafter"/>
</dbReference>
<proteinExistence type="inferred from homology"/>
<dbReference type="Gene3D" id="1.10.510.10">
    <property type="entry name" value="Transferase(Phosphotransferase) domain 1"/>
    <property type="match status" value="1"/>
</dbReference>
<evidence type="ECO:0000256" key="2">
    <source>
        <dbReference type="ARBA" id="ARBA00022527"/>
    </source>
</evidence>
<dbReference type="AlphaFoldDB" id="A0A8T2KVW5"/>
<organism evidence="13 14">
    <name type="scientific">Astyanax mexicanus</name>
    <name type="common">Blind cave fish</name>
    <name type="synonym">Astyanax fasciatus mexicanus</name>
    <dbReference type="NCBI Taxonomy" id="7994"/>
    <lineage>
        <taxon>Eukaryota</taxon>
        <taxon>Metazoa</taxon>
        <taxon>Chordata</taxon>
        <taxon>Craniata</taxon>
        <taxon>Vertebrata</taxon>
        <taxon>Euteleostomi</taxon>
        <taxon>Actinopterygii</taxon>
        <taxon>Neopterygii</taxon>
        <taxon>Teleostei</taxon>
        <taxon>Ostariophysi</taxon>
        <taxon>Characiformes</taxon>
        <taxon>Characoidei</taxon>
        <taxon>Acestrorhamphidae</taxon>
        <taxon>Acestrorhamphinae</taxon>
        <taxon>Astyanax</taxon>
    </lineage>
</organism>
<evidence type="ECO:0000256" key="5">
    <source>
        <dbReference type="ARBA" id="ARBA00022777"/>
    </source>
</evidence>
<comment type="caution">
    <text evidence="13">The sequence shown here is derived from an EMBL/GenBank/DDBJ whole genome shotgun (WGS) entry which is preliminary data.</text>
</comment>
<evidence type="ECO:0000256" key="6">
    <source>
        <dbReference type="ARBA" id="ARBA00022840"/>
    </source>
</evidence>
<dbReference type="PROSITE" id="PS50011">
    <property type="entry name" value="PROTEIN_KINASE_DOM"/>
    <property type="match status" value="1"/>
</dbReference>
<sequence length="469" mass="52525">RAHNDSLWGGLSRARAEWVWARTRACPEIDDTDILKALGYEVLDELGSGSFGTVTLAKSKKHKKNLAIKTMDRRWMIVKFSSSVLKAELDTIYRLTHPHIVYIYEVIEVRHGQVHIVMEAASSSLVEVIEKGPVAHKTARRWFSQIVSALNYMHEQDIVHRDLKCDNILVTADGNVKIADFGLSRVTKGLCNSMPTLHFLFYNSTLWYVSPEVIREKKYDAKKSDVWSLGIVLYALVTGELPSYSDDLEQIASPKLPYTFPDDVEVEESCRALILDMLQLDPSARPTVKKVSKHPWLQSDVKDTPTSEEERLETPTSGDKRSETPTSEVKKSETSTSEDRSSEMPTSEDENKRSETPTSEVKKSETSTSEDRSSEMPTSEDERSETPADLKDHSSGASVELMCPSLEVVQEDAGARITCPAVEVVEDTGCGCFGRIPPFQAAVKRRGAACAKAFRSFGRRVKKLFRRSS</sequence>
<name>A0A8T2KVW5_ASTMX</name>
<dbReference type="GO" id="GO:0050321">
    <property type="term" value="F:tau-protein kinase activity"/>
    <property type="evidence" value="ECO:0007669"/>
    <property type="project" value="TreeGrafter"/>
</dbReference>
<dbReference type="Proteomes" id="UP000752171">
    <property type="component" value="Unassembled WGS sequence"/>
</dbReference>
<protein>
    <recommendedName>
        <fullName evidence="1">non-specific serine/threonine protein kinase</fullName>
        <ecNumber evidence="1">2.7.11.1</ecNumber>
    </recommendedName>
</protein>
<evidence type="ECO:0000256" key="3">
    <source>
        <dbReference type="ARBA" id="ARBA00022679"/>
    </source>
</evidence>
<keyword evidence="6 9" id="KW-0067">ATP-binding</keyword>
<dbReference type="SMART" id="SM00220">
    <property type="entry name" value="S_TKc"/>
    <property type="match status" value="1"/>
</dbReference>
<dbReference type="PROSITE" id="PS00108">
    <property type="entry name" value="PROTEIN_KINASE_ST"/>
    <property type="match status" value="1"/>
</dbReference>
<dbReference type="GO" id="GO:0005524">
    <property type="term" value="F:ATP binding"/>
    <property type="evidence" value="ECO:0007669"/>
    <property type="project" value="UniProtKB-UniRule"/>
</dbReference>
<dbReference type="GO" id="GO:0035556">
    <property type="term" value="P:intracellular signal transduction"/>
    <property type="evidence" value="ECO:0007669"/>
    <property type="project" value="TreeGrafter"/>
</dbReference>
<dbReference type="InterPro" id="IPR017441">
    <property type="entry name" value="Protein_kinase_ATP_BS"/>
</dbReference>
<evidence type="ECO:0000256" key="11">
    <source>
        <dbReference type="SAM" id="MobiDB-lite"/>
    </source>
</evidence>
<dbReference type="SUPFAM" id="SSF56112">
    <property type="entry name" value="Protein kinase-like (PK-like)"/>
    <property type="match status" value="1"/>
</dbReference>
<comment type="similarity">
    <text evidence="10">Belongs to the protein kinase superfamily.</text>
</comment>
<keyword evidence="5 13" id="KW-0418">Kinase</keyword>
<evidence type="ECO:0000313" key="14">
    <source>
        <dbReference type="Proteomes" id="UP000752171"/>
    </source>
</evidence>
<dbReference type="Pfam" id="PF00069">
    <property type="entry name" value="Pkinase"/>
    <property type="match status" value="1"/>
</dbReference>
<dbReference type="GO" id="GO:0005737">
    <property type="term" value="C:cytoplasm"/>
    <property type="evidence" value="ECO:0007669"/>
    <property type="project" value="TreeGrafter"/>
</dbReference>
<dbReference type="FunFam" id="1.10.510.10:FF:000571">
    <property type="entry name" value="Maternal embryonic leucine zipper kinase"/>
    <property type="match status" value="1"/>
</dbReference>
<evidence type="ECO:0000256" key="8">
    <source>
        <dbReference type="ARBA" id="ARBA00048679"/>
    </source>
</evidence>
<feature type="region of interest" description="Disordered" evidence="11">
    <location>
        <begin position="285"/>
        <end position="398"/>
    </location>
</feature>
<comment type="catalytic activity">
    <reaction evidence="8">
        <text>L-seryl-[protein] + ATP = O-phospho-L-seryl-[protein] + ADP + H(+)</text>
        <dbReference type="Rhea" id="RHEA:17989"/>
        <dbReference type="Rhea" id="RHEA-COMP:9863"/>
        <dbReference type="Rhea" id="RHEA-COMP:11604"/>
        <dbReference type="ChEBI" id="CHEBI:15378"/>
        <dbReference type="ChEBI" id="CHEBI:29999"/>
        <dbReference type="ChEBI" id="CHEBI:30616"/>
        <dbReference type="ChEBI" id="CHEBI:83421"/>
        <dbReference type="ChEBI" id="CHEBI:456216"/>
        <dbReference type="EC" id="2.7.11.1"/>
    </reaction>
</comment>
<dbReference type="InterPro" id="IPR011009">
    <property type="entry name" value="Kinase-like_dom_sf"/>
</dbReference>
<keyword evidence="4 9" id="KW-0547">Nucleotide-binding</keyword>
<reference evidence="13 14" key="1">
    <citation type="submission" date="2021-07" db="EMBL/GenBank/DDBJ databases">
        <authorList>
            <person name="Imarazene B."/>
            <person name="Zahm M."/>
            <person name="Klopp C."/>
            <person name="Cabau C."/>
            <person name="Beille S."/>
            <person name="Jouanno E."/>
            <person name="Castinel A."/>
            <person name="Lluch J."/>
            <person name="Gil L."/>
            <person name="Kuchtly C."/>
            <person name="Lopez Roques C."/>
            <person name="Donnadieu C."/>
            <person name="Parrinello H."/>
            <person name="Journot L."/>
            <person name="Du K."/>
            <person name="Schartl M."/>
            <person name="Retaux S."/>
            <person name="Guiguen Y."/>
        </authorList>
    </citation>
    <scope>NUCLEOTIDE SEQUENCE [LARGE SCALE GENOMIC DNA]</scope>
    <source>
        <strain evidence="13">Pach_M1</strain>
        <tissue evidence="13">Testis</tissue>
    </source>
</reference>
<dbReference type="OrthoDB" id="541276at2759"/>
<dbReference type="PANTHER" id="PTHR24346">
    <property type="entry name" value="MAP/MICROTUBULE AFFINITY-REGULATING KINASE"/>
    <property type="match status" value="1"/>
</dbReference>
<feature type="binding site" evidence="9">
    <location>
        <position position="79"/>
    </location>
    <ligand>
        <name>ATP</name>
        <dbReference type="ChEBI" id="CHEBI:30616"/>
    </ligand>
</feature>
<feature type="non-terminal residue" evidence="13">
    <location>
        <position position="469"/>
    </location>
</feature>